<evidence type="ECO:0000256" key="3">
    <source>
        <dbReference type="ARBA" id="ARBA00022723"/>
    </source>
</evidence>
<dbReference type="SFLD" id="SFLDS00029">
    <property type="entry name" value="Radical_SAM"/>
    <property type="match status" value="1"/>
</dbReference>
<comment type="caution">
    <text evidence="7">The sequence shown here is derived from an EMBL/GenBank/DDBJ whole genome shotgun (WGS) entry which is preliminary data.</text>
</comment>
<dbReference type="RefSeq" id="WP_109603998.1">
    <property type="nucleotide sequence ID" value="NZ_QGGI01000003.1"/>
</dbReference>
<dbReference type="SFLD" id="SFLDG01082">
    <property type="entry name" value="B12-binding_domain_containing"/>
    <property type="match status" value="1"/>
</dbReference>
<evidence type="ECO:0000256" key="4">
    <source>
        <dbReference type="ARBA" id="ARBA00023004"/>
    </source>
</evidence>
<evidence type="ECO:0000313" key="7">
    <source>
        <dbReference type="EMBL" id="PWJ95880.1"/>
    </source>
</evidence>
<dbReference type="Proteomes" id="UP000245921">
    <property type="component" value="Unassembled WGS sequence"/>
</dbReference>
<dbReference type="SUPFAM" id="SSF102114">
    <property type="entry name" value="Radical SAM enzymes"/>
    <property type="match status" value="1"/>
</dbReference>
<protein>
    <submittedName>
        <fullName evidence="7">Radical SAM protein YgiQ</fullName>
    </submittedName>
</protein>
<reference evidence="7 8" key="1">
    <citation type="submission" date="2018-05" db="EMBL/GenBank/DDBJ databases">
        <title>Genomic Encyclopedia of Type Strains, Phase IV (KMG-IV): sequencing the most valuable type-strain genomes for metagenomic binning, comparative biology and taxonomic classification.</title>
        <authorList>
            <person name="Goeker M."/>
        </authorList>
    </citation>
    <scope>NUCLEOTIDE SEQUENCE [LARGE SCALE GENOMIC DNA]</scope>
    <source>
        <strain evidence="7 8">DSM 24906</strain>
    </source>
</reference>
<dbReference type="InterPro" id="IPR006638">
    <property type="entry name" value="Elp3/MiaA/NifB-like_rSAM"/>
</dbReference>
<accession>A0AA45C854</accession>
<keyword evidence="3" id="KW-0479">Metal-binding</keyword>
<dbReference type="PROSITE" id="PS51918">
    <property type="entry name" value="RADICAL_SAM"/>
    <property type="match status" value="1"/>
</dbReference>
<keyword evidence="5" id="KW-0411">Iron-sulfur</keyword>
<dbReference type="PANTHER" id="PTHR32331">
    <property type="entry name" value="UPF0313 PROTEIN YGIQ"/>
    <property type="match status" value="1"/>
</dbReference>
<dbReference type="InterPro" id="IPR022946">
    <property type="entry name" value="UPF0313"/>
</dbReference>
<dbReference type="GO" id="GO:0046872">
    <property type="term" value="F:metal ion binding"/>
    <property type="evidence" value="ECO:0007669"/>
    <property type="project" value="UniProtKB-KW"/>
</dbReference>
<dbReference type="InterPro" id="IPR013704">
    <property type="entry name" value="UPF0313_N"/>
</dbReference>
<dbReference type="Gene3D" id="3.80.30.20">
    <property type="entry name" value="tm_1862 like domain"/>
    <property type="match status" value="1"/>
</dbReference>
<dbReference type="EMBL" id="QGGI01000003">
    <property type="protein sequence ID" value="PWJ95880.1"/>
    <property type="molecule type" value="Genomic_DNA"/>
</dbReference>
<dbReference type="Pfam" id="PF08497">
    <property type="entry name" value="Radical_SAM_N"/>
    <property type="match status" value="1"/>
</dbReference>
<dbReference type="SMART" id="SM00729">
    <property type="entry name" value="Elp3"/>
    <property type="match status" value="1"/>
</dbReference>
<dbReference type="AlphaFoldDB" id="A0AA45C854"/>
<keyword evidence="1" id="KW-0004">4Fe-4S</keyword>
<feature type="domain" description="Radical SAM core" evidence="6">
    <location>
        <begin position="292"/>
        <end position="564"/>
    </location>
</feature>
<dbReference type="GO" id="GO:0051539">
    <property type="term" value="F:4 iron, 4 sulfur cluster binding"/>
    <property type="evidence" value="ECO:0007669"/>
    <property type="project" value="UniProtKB-KW"/>
</dbReference>
<keyword evidence="2" id="KW-0949">S-adenosyl-L-methionine</keyword>
<proteinExistence type="predicted"/>
<dbReference type="InterPro" id="IPR023404">
    <property type="entry name" value="rSAM_horseshoe"/>
</dbReference>
<evidence type="ECO:0000259" key="6">
    <source>
        <dbReference type="PROSITE" id="PS51918"/>
    </source>
</evidence>
<keyword evidence="4" id="KW-0408">Iron</keyword>
<name>A0AA45C854_9BACT</name>
<dbReference type="Pfam" id="PF04055">
    <property type="entry name" value="Radical_SAM"/>
    <property type="match status" value="1"/>
</dbReference>
<gene>
    <name evidence="7" type="ORF">C7380_10357</name>
</gene>
<evidence type="ECO:0000256" key="5">
    <source>
        <dbReference type="ARBA" id="ARBA00023014"/>
    </source>
</evidence>
<evidence type="ECO:0000313" key="8">
    <source>
        <dbReference type="Proteomes" id="UP000245921"/>
    </source>
</evidence>
<keyword evidence="8" id="KW-1185">Reference proteome</keyword>
<dbReference type="InterPro" id="IPR007197">
    <property type="entry name" value="rSAM"/>
</dbReference>
<evidence type="ECO:0000256" key="1">
    <source>
        <dbReference type="ARBA" id="ARBA00022485"/>
    </source>
</evidence>
<organism evidence="7 8">
    <name type="scientific">Oceanotoga teriensis</name>
    <dbReference type="NCBI Taxonomy" id="515440"/>
    <lineage>
        <taxon>Bacteria</taxon>
        <taxon>Thermotogati</taxon>
        <taxon>Thermotogota</taxon>
        <taxon>Thermotogae</taxon>
        <taxon>Petrotogales</taxon>
        <taxon>Petrotogaceae</taxon>
        <taxon>Oceanotoga</taxon>
    </lineage>
</organism>
<dbReference type="SFLD" id="SFLDG01069">
    <property type="entry name" value="UPF0313"/>
    <property type="match status" value="1"/>
</dbReference>
<sequence>MFDIPTTKEEMNSLGIKQLDVILISGDSFVDHPSFGVAIIARVLKDICGLKVGVISQPDWKSEKDIKKLGEPKYFFGVSGGNLDSMVSNYTASRKKRKTDFYSPNTEFGKRPDRASIVYSNLIKQYFNKPIILGGIEASLRRMAHYDWWQNKVKNSILLDSKADLIVYGMGEKTIIEIGNIFKNGGTIEDCKSLRGIVYWKSEMPNNYDFINIPSLEEVKKDKQKYFLAFKTFQKETDPLNAKGIIQKHFNRYVIQNPPQYCLTTQEMDEVYSLKYTRQVAPSELKKGYVKSFDTVKNSITSHRGCYGECNFCALTLHQGRTIQSRSPESIIKEAEIISSQKNFNGIISDVGGPTANMYGYDCKKKIELGACKEKSCIGYEFCNSLSPDHSKYIELLNSVEKVKGVKKVFISSGIRVDLIYKDKKYGMKFLKNLIKKHIPGRFKIAPEHADDEVLKLMNKPSFDLTEKFINDLRNEGKKLNLNTKFSAYLIAAHPGSNKEMEENSKNRIKNSFGFVPNDVQIFTPTPSTNSTTMYYTNLNLEGKKIYIEKDEKTRVKFKDVYTNNDFNKKKTKNVNKRKK</sequence>
<dbReference type="InterPro" id="IPR058240">
    <property type="entry name" value="rSAM_sf"/>
</dbReference>
<evidence type="ECO:0000256" key="2">
    <source>
        <dbReference type="ARBA" id="ARBA00022691"/>
    </source>
</evidence>
<dbReference type="PANTHER" id="PTHR32331:SF0">
    <property type="entry name" value="UPF0313 PROTEIN YGIQ"/>
    <property type="match status" value="1"/>
</dbReference>
<dbReference type="NCBIfam" id="TIGR03904">
    <property type="entry name" value="SAM_YgiQ"/>
    <property type="match status" value="1"/>
</dbReference>
<dbReference type="GO" id="GO:0003824">
    <property type="term" value="F:catalytic activity"/>
    <property type="evidence" value="ECO:0007669"/>
    <property type="project" value="InterPro"/>
</dbReference>